<reference evidence="8 9" key="1">
    <citation type="submission" date="2016-11" db="EMBL/GenBank/DDBJ databases">
        <authorList>
            <person name="Jaros S."/>
            <person name="Januszkiewicz K."/>
            <person name="Wedrychowicz H."/>
        </authorList>
    </citation>
    <scope>NUCLEOTIDE SEQUENCE [LARGE SCALE GENOMIC DNA]</scope>
    <source>
        <strain evidence="8 9">DSM 15212</strain>
    </source>
</reference>
<dbReference type="Pfam" id="PF02911">
    <property type="entry name" value="Formyl_trans_C"/>
    <property type="match status" value="1"/>
</dbReference>
<dbReference type="PANTHER" id="PTHR11138:SF5">
    <property type="entry name" value="METHIONYL-TRNA FORMYLTRANSFERASE, MITOCHONDRIAL"/>
    <property type="match status" value="1"/>
</dbReference>
<evidence type="ECO:0000256" key="3">
    <source>
        <dbReference type="ARBA" id="ARBA00022679"/>
    </source>
</evidence>
<dbReference type="SUPFAM" id="SSF53328">
    <property type="entry name" value="Formyltransferase"/>
    <property type="match status" value="1"/>
</dbReference>
<evidence type="ECO:0000256" key="4">
    <source>
        <dbReference type="ARBA" id="ARBA00022917"/>
    </source>
</evidence>
<evidence type="ECO:0000313" key="8">
    <source>
        <dbReference type="EMBL" id="SHJ95093.1"/>
    </source>
</evidence>
<comment type="similarity">
    <text evidence="1 5">Belongs to the Fmt family.</text>
</comment>
<keyword evidence="4 5" id="KW-0648">Protein biosynthesis</keyword>
<dbReference type="Pfam" id="PF00551">
    <property type="entry name" value="Formyl_trans_N"/>
    <property type="match status" value="1"/>
</dbReference>
<accession>A0A1M6NHI8</accession>
<dbReference type="RefSeq" id="WP_073148935.1">
    <property type="nucleotide sequence ID" value="NZ_FRAG01000017.1"/>
</dbReference>
<organism evidence="8 9">
    <name type="scientific">Paramaledivibacter caminithermalis (strain DSM 15212 / CIP 107654 / DViRD3)</name>
    <name type="common">Clostridium caminithermale</name>
    <dbReference type="NCBI Taxonomy" id="1121301"/>
    <lineage>
        <taxon>Bacteria</taxon>
        <taxon>Bacillati</taxon>
        <taxon>Bacillota</taxon>
        <taxon>Clostridia</taxon>
        <taxon>Peptostreptococcales</taxon>
        <taxon>Caminicellaceae</taxon>
        <taxon>Paramaledivibacter</taxon>
    </lineage>
</organism>
<dbReference type="Proteomes" id="UP000184465">
    <property type="component" value="Unassembled WGS sequence"/>
</dbReference>
<dbReference type="OrthoDB" id="9802815at2"/>
<comment type="catalytic activity">
    <reaction evidence="5">
        <text>L-methionyl-tRNA(fMet) + (6R)-10-formyltetrahydrofolate = N-formyl-L-methionyl-tRNA(fMet) + (6S)-5,6,7,8-tetrahydrofolate + H(+)</text>
        <dbReference type="Rhea" id="RHEA:24380"/>
        <dbReference type="Rhea" id="RHEA-COMP:9952"/>
        <dbReference type="Rhea" id="RHEA-COMP:9953"/>
        <dbReference type="ChEBI" id="CHEBI:15378"/>
        <dbReference type="ChEBI" id="CHEBI:57453"/>
        <dbReference type="ChEBI" id="CHEBI:78530"/>
        <dbReference type="ChEBI" id="CHEBI:78844"/>
        <dbReference type="ChEBI" id="CHEBI:195366"/>
        <dbReference type="EC" id="2.1.2.9"/>
    </reaction>
</comment>
<keyword evidence="3 5" id="KW-0808">Transferase</keyword>
<gene>
    <name evidence="5" type="primary">fmt</name>
    <name evidence="8" type="ORF">SAMN02745912_01719</name>
</gene>
<feature type="domain" description="Formyl transferase N-terminal" evidence="6">
    <location>
        <begin position="1"/>
        <end position="180"/>
    </location>
</feature>
<comment type="function">
    <text evidence="5">Attaches a formyl group to the free amino group of methionyl-tRNA(fMet). The formyl group appears to play a dual role in the initiator identity of N-formylmethionyl-tRNA by promoting its recognition by IF2 and preventing the misappropriation of this tRNA by the elongation apparatus.</text>
</comment>
<dbReference type="InterPro" id="IPR011034">
    <property type="entry name" value="Formyl_transferase-like_C_sf"/>
</dbReference>
<name>A0A1M6NHI8_PARC5</name>
<dbReference type="GO" id="GO:0005829">
    <property type="term" value="C:cytosol"/>
    <property type="evidence" value="ECO:0007669"/>
    <property type="project" value="TreeGrafter"/>
</dbReference>
<dbReference type="InterPro" id="IPR041711">
    <property type="entry name" value="Met-tRNA-FMT_N"/>
</dbReference>
<feature type="domain" description="Formyl transferase C-terminal" evidence="7">
    <location>
        <begin position="204"/>
        <end position="300"/>
    </location>
</feature>
<sequence length="310" mass="34246">MNILFMGTPDFAVPCLEALVKNNHDVVAVITQPDRPKGRGKKVLPPPVKAKANQLGIKVLQPKRIKDKENIEVIKNMNIDCIVVVAYGQILPKEILELPEKGCINVHASLLPKFRGAAPINWAIINGEKKTGITTMYMNEGLDTGDMILKEEVTIAKDMTASELHDILSVKGAKVLIETLKLIEINKAPRTPQNDSESSYAAMLNKDTGCIDWNNSAIKIYNLVRGLNSWPVAYTMYKGKKLKIWKCSIGELKSNEIPGKIIKVNKKGIFVATGDGVIVIDEIQFPNSRKMSVDEYIRGNTIETGIKLGV</sequence>
<dbReference type="CDD" id="cd08646">
    <property type="entry name" value="FMT_core_Met-tRNA-FMT_N"/>
    <property type="match status" value="1"/>
</dbReference>
<dbReference type="Gene3D" id="3.40.50.12230">
    <property type="match status" value="1"/>
</dbReference>
<evidence type="ECO:0000259" key="6">
    <source>
        <dbReference type="Pfam" id="PF00551"/>
    </source>
</evidence>
<proteinExistence type="inferred from homology"/>
<dbReference type="InterPro" id="IPR036477">
    <property type="entry name" value="Formyl_transf_N_sf"/>
</dbReference>
<dbReference type="EC" id="2.1.2.9" evidence="2 5"/>
<protein>
    <recommendedName>
        <fullName evidence="2 5">Methionyl-tRNA formyltransferase</fullName>
        <ecNumber evidence="2 5">2.1.2.9</ecNumber>
    </recommendedName>
</protein>
<dbReference type="InterPro" id="IPR005793">
    <property type="entry name" value="Formyl_trans_C"/>
</dbReference>
<dbReference type="NCBIfam" id="TIGR00460">
    <property type="entry name" value="fmt"/>
    <property type="match status" value="1"/>
</dbReference>
<evidence type="ECO:0000313" key="9">
    <source>
        <dbReference type="Proteomes" id="UP000184465"/>
    </source>
</evidence>
<dbReference type="EMBL" id="FRAG01000017">
    <property type="protein sequence ID" value="SHJ95093.1"/>
    <property type="molecule type" value="Genomic_DNA"/>
</dbReference>
<dbReference type="InterPro" id="IPR005794">
    <property type="entry name" value="Fmt"/>
</dbReference>
<dbReference type="GO" id="GO:0004479">
    <property type="term" value="F:methionyl-tRNA formyltransferase activity"/>
    <property type="evidence" value="ECO:0007669"/>
    <property type="project" value="UniProtKB-UniRule"/>
</dbReference>
<feature type="binding site" evidence="5">
    <location>
        <begin position="109"/>
        <end position="112"/>
    </location>
    <ligand>
        <name>(6S)-5,6,7,8-tetrahydrofolate</name>
        <dbReference type="ChEBI" id="CHEBI:57453"/>
    </ligand>
</feature>
<evidence type="ECO:0000259" key="7">
    <source>
        <dbReference type="Pfam" id="PF02911"/>
    </source>
</evidence>
<evidence type="ECO:0000256" key="5">
    <source>
        <dbReference type="HAMAP-Rule" id="MF_00182"/>
    </source>
</evidence>
<dbReference type="HAMAP" id="MF_00182">
    <property type="entry name" value="Formyl_trans"/>
    <property type="match status" value="1"/>
</dbReference>
<dbReference type="FunFam" id="3.40.50.12230:FF:000001">
    <property type="entry name" value="Methionyl-tRNA formyltransferase"/>
    <property type="match status" value="1"/>
</dbReference>
<dbReference type="PROSITE" id="PS00373">
    <property type="entry name" value="GART"/>
    <property type="match status" value="1"/>
</dbReference>
<keyword evidence="9" id="KW-1185">Reference proteome</keyword>
<dbReference type="PANTHER" id="PTHR11138">
    <property type="entry name" value="METHIONYL-TRNA FORMYLTRANSFERASE"/>
    <property type="match status" value="1"/>
</dbReference>
<dbReference type="SUPFAM" id="SSF50486">
    <property type="entry name" value="FMT C-terminal domain-like"/>
    <property type="match status" value="1"/>
</dbReference>
<dbReference type="InterPro" id="IPR002376">
    <property type="entry name" value="Formyl_transf_N"/>
</dbReference>
<dbReference type="STRING" id="1121301.SAMN02745912_01719"/>
<dbReference type="CDD" id="cd08704">
    <property type="entry name" value="Met_tRNA_FMT_C"/>
    <property type="match status" value="1"/>
</dbReference>
<dbReference type="InterPro" id="IPR001555">
    <property type="entry name" value="GART_AS"/>
</dbReference>
<evidence type="ECO:0000256" key="2">
    <source>
        <dbReference type="ARBA" id="ARBA00012261"/>
    </source>
</evidence>
<dbReference type="InterPro" id="IPR044135">
    <property type="entry name" value="Met-tRNA-FMT_C"/>
</dbReference>
<evidence type="ECO:0000256" key="1">
    <source>
        <dbReference type="ARBA" id="ARBA00010699"/>
    </source>
</evidence>
<dbReference type="AlphaFoldDB" id="A0A1M6NHI8"/>